<dbReference type="EMBL" id="CABITT030000004">
    <property type="protein sequence ID" value="VVB02082.1"/>
    <property type="molecule type" value="Genomic_DNA"/>
</dbReference>
<name>A0A565BKG2_9BRAS</name>
<dbReference type="Proteomes" id="UP000489600">
    <property type="component" value="Unassembled WGS sequence"/>
</dbReference>
<sequence length="73" mass="8374">MCLPWFKTATWVGIYQGEIAHELDAQDEHPPFQGEKMILGPPFTRRPSGRPKEGRYPSTGEIKVHITNTTFKF</sequence>
<feature type="region of interest" description="Disordered" evidence="1">
    <location>
        <begin position="30"/>
        <end position="58"/>
    </location>
</feature>
<keyword evidence="3" id="KW-1185">Reference proteome</keyword>
<comment type="caution">
    <text evidence="2">The sequence shown here is derived from an EMBL/GenBank/DDBJ whole genome shotgun (WGS) entry which is preliminary data.</text>
</comment>
<evidence type="ECO:0000313" key="2">
    <source>
        <dbReference type="EMBL" id="VVB02082.1"/>
    </source>
</evidence>
<evidence type="ECO:0000313" key="3">
    <source>
        <dbReference type="Proteomes" id="UP000489600"/>
    </source>
</evidence>
<proteinExistence type="predicted"/>
<gene>
    <name evidence="2" type="ORF">ANE_LOCUS12526</name>
</gene>
<dbReference type="OrthoDB" id="1101158at2759"/>
<accession>A0A565BKG2</accession>
<reference evidence="2" key="1">
    <citation type="submission" date="2019-07" db="EMBL/GenBank/DDBJ databases">
        <authorList>
            <person name="Dittberner H."/>
        </authorList>
    </citation>
    <scope>NUCLEOTIDE SEQUENCE [LARGE SCALE GENOMIC DNA]</scope>
</reference>
<organism evidence="2 3">
    <name type="scientific">Arabis nemorensis</name>
    <dbReference type="NCBI Taxonomy" id="586526"/>
    <lineage>
        <taxon>Eukaryota</taxon>
        <taxon>Viridiplantae</taxon>
        <taxon>Streptophyta</taxon>
        <taxon>Embryophyta</taxon>
        <taxon>Tracheophyta</taxon>
        <taxon>Spermatophyta</taxon>
        <taxon>Magnoliopsida</taxon>
        <taxon>eudicotyledons</taxon>
        <taxon>Gunneridae</taxon>
        <taxon>Pentapetalae</taxon>
        <taxon>rosids</taxon>
        <taxon>malvids</taxon>
        <taxon>Brassicales</taxon>
        <taxon>Brassicaceae</taxon>
        <taxon>Arabideae</taxon>
        <taxon>Arabis</taxon>
    </lineage>
</organism>
<evidence type="ECO:0000256" key="1">
    <source>
        <dbReference type="SAM" id="MobiDB-lite"/>
    </source>
</evidence>
<protein>
    <submittedName>
        <fullName evidence="2">Uncharacterized protein</fullName>
    </submittedName>
</protein>
<dbReference type="AlphaFoldDB" id="A0A565BKG2"/>